<evidence type="ECO:0000313" key="2">
    <source>
        <dbReference type="EMBL" id="NKX92066.1"/>
    </source>
</evidence>
<dbReference type="EMBL" id="JAAXOW010000001">
    <property type="protein sequence ID" value="NKX92066.1"/>
    <property type="molecule type" value="Genomic_DNA"/>
</dbReference>
<dbReference type="GO" id="GO:0008757">
    <property type="term" value="F:S-adenosylmethionine-dependent methyltransferase activity"/>
    <property type="evidence" value="ECO:0007669"/>
    <property type="project" value="InterPro"/>
</dbReference>
<dbReference type="SUPFAM" id="SSF53335">
    <property type="entry name" value="S-adenosyl-L-methionine-dependent methyltransferases"/>
    <property type="match status" value="1"/>
</dbReference>
<dbReference type="PANTHER" id="PTHR43591">
    <property type="entry name" value="METHYLTRANSFERASE"/>
    <property type="match status" value="1"/>
</dbReference>
<comment type="caution">
    <text evidence="2">The sequence shown here is derived from an EMBL/GenBank/DDBJ whole genome shotgun (WGS) entry which is preliminary data.</text>
</comment>
<sequence length="211" mass="22550">MSDEVVDAVRRRFDGRAATYDESAMHRDLAGAVAEFVDVPPGAAVLDVATGTGLVLRALTAQGGVRPLQTAGVDVSPGMVEVARRHLPDATLVVADARRLPFPDASFDLVTCVTGLHLIPDTPVVLAEWARVLRRGGVAVTATFAAFDASRHHREHTGPAPAPYPLRHDEFRTSEGLVEAAAPHGFRLRRSTTWSDGFDTLLVAELALTEA</sequence>
<evidence type="ECO:0000313" key="3">
    <source>
        <dbReference type="Proteomes" id="UP000774283"/>
    </source>
</evidence>
<dbReference type="Gene3D" id="3.40.50.150">
    <property type="entry name" value="Vaccinia Virus protein VP39"/>
    <property type="match status" value="1"/>
</dbReference>
<evidence type="ECO:0000259" key="1">
    <source>
        <dbReference type="Pfam" id="PF08241"/>
    </source>
</evidence>
<keyword evidence="2" id="KW-0808">Transferase</keyword>
<keyword evidence="2" id="KW-0489">Methyltransferase</keyword>
<dbReference type="RefSeq" id="WP_168446150.1">
    <property type="nucleotide sequence ID" value="NZ_JAAXOW010000001.1"/>
</dbReference>
<dbReference type="Pfam" id="PF08241">
    <property type="entry name" value="Methyltransf_11"/>
    <property type="match status" value="1"/>
</dbReference>
<dbReference type="InterPro" id="IPR029063">
    <property type="entry name" value="SAM-dependent_MTases_sf"/>
</dbReference>
<organism evidence="2 3">
    <name type="scientific">Sanguibacter hominis ATCC BAA-789</name>
    <dbReference type="NCBI Taxonomy" id="1312740"/>
    <lineage>
        <taxon>Bacteria</taxon>
        <taxon>Bacillati</taxon>
        <taxon>Actinomycetota</taxon>
        <taxon>Actinomycetes</taxon>
        <taxon>Micrococcales</taxon>
        <taxon>Sanguibacteraceae</taxon>
        <taxon>Sanguibacter</taxon>
    </lineage>
</organism>
<keyword evidence="3" id="KW-1185">Reference proteome</keyword>
<dbReference type="CDD" id="cd02440">
    <property type="entry name" value="AdoMet_MTases"/>
    <property type="match status" value="1"/>
</dbReference>
<dbReference type="AlphaFoldDB" id="A0A9X5F933"/>
<dbReference type="Proteomes" id="UP000774283">
    <property type="component" value="Unassembled WGS sequence"/>
</dbReference>
<reference evidence="2 3" key="1">
    <citation type="submission" date="2020-04" db="EMBL/GenBank/DDBJ databases">
        <title>MicrobeNet Type strains.</title>
        <authorList>
            <person name="Nicholson A.C."/>
        </authorList>
    </citation>
    <scope>NUCLEOTIDE SEQUENCE [LARGE SCALE GENOMIC DNA]</scope>
    <source>
        <strain evidence="2 3">ATCC BAA-789</strain>
    </source>
</reference>
<gene>
    <name evidence="2" type="ORF">HF995_02050</name>
</gene>
<name>A0A9X5F933_9MICO</name>
<proteinExistence type="predicted"/>
<feature type="domain" description="Methyltransferase type 11" evidence="1">
    <location>
        <begin position="46"/>
        <end position="140"/>
    </location>
</feature>
<protein>
    <submittedName>
        <fullName evidence="2">Methyltransferase domain-containing protein</fullName>
    </submittedName>
</protein>
<dbReference type="GO" id="GO:0032259">
    <property type="term" value="P:methylation"/>
    <property type="evidence" value="ECO:0007669"/>
    <property type="project" value="UniProtKB-KW"/>
</dbReference>
<accession>A0A9X5F933</accession>
<dbReference type="InterPro" id="IPR013216">
    <property type="entry name" value="Methyltransf_11"/>
</dbReference>